<organism evidence="2">
    <name type="scientific">Baileyella intestinalis</name>
    <dbReference type="NCBI Taxonomy" id="2606709"/>
    <lineage>
        <taxon>Bacteria</taxon>
        <taxon>Bacillati</taxon>
        <taxon>Bacillota</taxon>
        <taxon>Clostridia</taxon>
        <taxon>Peptostreptococcales</taxon>
        <taxon>Anaerovoracaceae</taxon>
        <taxon>Baileyella</taxon>
    </lineage>
</organism>
<dbReference type="RefSeq" id="WP_154571599.1">
    <property type="nucleotide sequence ID" value="NZ_DBEZJY010000071.1"/>
</dbReference>
<accession>A0A6A8M5L7</accession>
<comment type="similarity">
    <text evidence="1">Belongs to the HupF/HypC family.</text>
</comment>
<dbReference type="PROSITE" id="PS01097">
    <property type="entry name" value="HUPF_HYPC"/>
    <property type="match status" value="1"/>
</dbReference>
<dbReference type="PANTHER" id="PTHR35177">
    <property type="entry name" value="HYDROGENASE MATURATION FACTOR HYBG"/>
    <property type="match status" value="1"/>
</dbReference>
<protein>
    <submittedName>
        <fullName evidence="2">HypC/HybG/HupF family hydrogenase formation chaperone</fullName>
    </submittedName>
</protein>
<name>A0A6A8M5L7_9FIRM</name>
<dbReference type="AlphaFoldDB" id="A0A6A8M5L7"/>
<evidence type="ECO:0000313" key="2">
    <source>
        <dbReference type="EMBL" id="MST68123.1"/>
    </source>
</evidence>
<comment type="caution">
    <text evidence="2">The sequence shown here is derived from an EMBL/GenBank/DDBJ whole genome shotgun (WGS) entry which is preliminary data.</text>
</comment>
<proteinExistence type="inferred from homology"/>
<dbReference type="SUPFAM" id="SSF159127">
    <property type="entry name" value="HupF/HypC-like"/>
    <property type="match status" value="1"/>
</dbReference>
<dbReference type="EMBL" id="VUNB01000001">
    <property type="protein sequence ID" value="MST68123.1"/>
    <property type="molecule type" value="Genomic_DNA"/>
</dbReference>
<gene>
    <name evidence="2" type="ORF">FYJ66_00655</name>
</gene>
<dbReference type="GO" id="GO:0005506">
    <property type="term" value="F:iron ion binding"/>
    <property type="evidence" value="ECO:0007669"/>
    <property type="project" value="TreeGrafter"/>
</dbReference>
<dbReference type="GO" id="GO:0051604">
    <property type="term" value="P:protein maturation"/>
    <property type="evidence" value="ECO:0007669"/>
    <property type="project" value="TreeGrafter"/>
</dbReference>
<dbReference type="InterPro" id="IPR001109">
    <property type="entry name" value="Hydrogenase_HupF/HypC"/>
</dbReference>
<dbReference type="Pfam" id="PF01455">
    <property type="entry name" value="HupF_HypC"/>
    <property type="match status" value="1"/>
</dbReference>
<dbReference type="NCBIfam" id="TIGR00074">
    <property type="entry name" value="hypC_hupF"/>
    <property type="match status" value="1"/>
</dbReference>
<dbReference type="GO" id="GO:1902670">
    <property type="term" value="F:carbon dioxide binding"/>
    <property type="evidence" value="ECO:0007669"/>
    <property type="project" value="TreeGrafter"/>
</dbReference>
<dbReference type="Gene3D" id="2.30.30.140">
    <property type="match status" value="1"/>
</dbReference>
<dbReference type="PANTHER" id="PTHR35177:SF2">
    <property type="entry name" value="HYDROGENASE MATURATION FACTOR HYBG"/>
    <property type="match status" value="1"/>
</dbReference>
<sequence length="69" mass="7055">MCVGLPAKVAEIKDGMAVVDASGVKRTVSAELVENLVPGDYVMVHAGVAIARIGSDDAEEADQVMAGIN</sequence>
<dbReference type="InterPro" id="IPR019812">
    <property type="entry name" value="Hydgase_assmbl_chp_CS"/>
</dbReference>
<reference evidence="2" key="1">
    <citation type="submission" date="2019-09" db="EMBL/GenBank/DDBJ databases">
        <title>In-depth cultivation of the pig gut microbiome towards novel bacterial diversity and tailored functional studies.</title>
        <authorList>
            <person name="Wylensek D."/>
            <person name="Hitch T.C.A."/>
            <person name="Clavel T."/>
        </authorList>
    </citation>
    <scope>NUCLEOTIDE SEQUENCE</scope>
    <source>
        <strain evidence="2">RF-744-FAT-WT-3</strain>
    </source>
</reference>
<evidence type="ECO:0000256" key="1">
    <source>
        <dbReference type="ARBA" id="ARBA00006018"/>
    </source>
</evidence>
<dbReference type="PRINTS" id="PR00445">
    <property type="entry name" value="HUPFHYPC"/>
</dbReference>